<dbReference type="EMBL" id="JAAXPM010000001">
    <property type="protein sequence ID" value="NKY66115.1"/>
    <property type="molecule type" value="Genomic_DNA"/>
</dbReference>
<dbReference type="PROSITE" id="PS51094">
    <property type="entry name" value="PTS_EIIA_TYPE_2"/>
    <property type="match status" value="1"/>
</dbReference>
<dbReference type="Proteomes" id="UP000182448">
    <property type="component" value="Unassembled WGS sequence"/>
</dbReference>
<evidence type="ECO:0000313" key="3">
    <source>
        <dbReference type="EMBL" id="SCB79908.1"/>
    </source>
</evidence>
<dbReference type="InterPro" id="IPR002178">
    <property type="entry name" value="PTS_EIIA_type-2_dom"/>
</dbReference>
<evidence type="ECO:0000259" key="1">
    <source>
        <dbReference type="PROSITE" id="PS51094"/>
    </source>
</evidence>
<dbReference type="PANTHER" id="PTHR47738">
    <property type="entry name" value="PTS SYSTEM FRUCTOSE-LIKE EIIA COMPONENT-RELATED"/>
    <property type="match status" value="1"/>
</dbReference>
<dbReference type="CDD" id="cd00211">
    <property type="entry name" value="PTS_IIA_fru"/>
    <property type="match status" value="1"/>
</dbReference>
<dbReference type="Gene3D" id="3.40.930.10">
    <property type="entry name" value="Mannitol-specific EII, Chain A"/>
    <property type="match status" value="1"/>
</dbReference>
<keyword evidence="4" id="KW-1185">Reference proteome</keyword>
<dbReference type="OrthoDB" id="370976at2"/>
<dbReference type="Pfam" id="PF00359">
    <property type="entry name" value="PTS_EIIA_2"/>
    <property type="match status" value="1"/>
</dbReference>
<keyword evidence="2" id="KW-0762">Sugar transport</keyword>
<evidence type="ECO:0000313" key="2">
    <source>
        <dbReference type="EMBL" id="NKY66115.1"/>
    </source>
</evidence>
<dbReference type="AlphaFoldDB" id="A0A4Y4G6S1"/>
<evidence type="ECO:0000313" key="5">
    <source>
        <dbReference type="Proteomes" id="UP000585749"/>
    </source>
</evidence>
<protein>
    <submittedName>
        <fullName evidence="2">PTS sugar transporter subunit IIA</fullName>
    </submittedName>
    <submittedName>
        <fullName evidence="3">PTS system IIA component, Gat family</fullName>
    </submittedName>
</protein>
<dbReference type="Proteomes" id="UP000585749">
    <property type="component" value="Unassembled WGS sequence"/>
</dbReference>
<organism evidence="2 5">
    <name type="scientific">Weissella hellenica</name>
    <dbReference type="NCBI Taxonomy" id="46256"/>
    <lineage>
        <taxon>Bacteria</taxon>
        <taxon>Bacillati</taxon>
        <taxon>Bacillota</taxon>
        <taxon>Bacilli</taxon>
        <taxon>Lactobacillales</taxon>
        <taxon>Lactobacillaceae</taxon>
        <taxon>Weissella</taxon>
    </lineage>
</organism>
<keyword evidence="2" id="KW-0813">Transport</keyword>
<name>A0A4Y4G6S1_WEIHE</name>
<sequence>MLSDKIILLDESATDNQDALGKLANQLLKSGAVKESYKPALLKREIEFPTGLATDEIGIAMPHTDAEHVNYDQIAFMRLHQPVQFLQMGDGEKIQVKFIFMLALKEAHSQLDMLQTLIALIQNKAKIQQLLAATNEDEVVQILKDAGIE</sequence>
<feature type="domain" description="PTS EIIA type-2" evidence="1">
    <location>
        <begin position="1"/>
        <end position="146"/>
    </location>
</feature>
<dbReference type="InterPro" id="IPR051541">
    <property type="entry name" value="PTS_SugarTrans_NitroReg"/>
</dbReference>
<comment type="caution">
    <text evidence="2">The sequence shown here is derived from an EMBL/GenBank/DDBJ whole genome shotgun (WGS) entry which is preliminary data.</text>
</comment>
<dbReference type="EMBL" id="FMAW01000002">
    <property type="protein sequence ID" value="SCB79908.1"/>
    <property type="molecule type" value="Genomic_DNA"/>
</dbReference>
<dbReference type="RefSeq" id="WP_074426874.1">
    <property type="nucleotide sequence ID" value="NZ_BJEG01000001.1"/>
</dbReference>
<accession>A0A4Y4G6S1</accession>
<dbReference type="InterPro" id="IPR016152">
    <property type="entry name" value="PTrfase/Anion_transptr"/>
</dbReference>
<reference evidence="2 5" key="2">
    <citation type="submission" date="2020-04" db="EMBL/GenBank/DDBJ databases">
        <title>MicrobeNet Type strains.</title>
        <authorList>
            <person name="Nicholson A.C."/>
        </authorList>
    </citation>
    <scope>NUCLEOTIDE SEQUENCE [LARGE SCALE GENOMIC DNA]</scope>
    <source>
        <strain evidence="2 5">CCUG 33494</strain>
    </source>
</reference>
<dbReference type="PANTHER" id="PTHR47738:SF3">
    <property type="entry name" value="PHOSPHOTRANSFERASE SYSTEM MANNITOL_FRUCTOSE-SPECIFIC IIA DOMAIN CONTAINING PROTEIN"/>
    <property type="match status" value="1"/>
</dbReference>
<evidence type="ECO:0000313" key="4">
    <source>
        <dbReference type="Proteomes" id="UP000182448"/>
    </source>
</evidence>
<dbReference type="SUPFAM" id="SSF55804">
    <property type="entry name" value="Phoshotransferase/anion transport protein"/>
    <property type="match status" value="1"/>
</dbReference>
<reference evidence="3 4" key="1">
    <citation type="submission" date="2016-08" db="EMBL/GenBank/DDBJ databases">
        <authorList>
            <person name="Varghese N."/>
            <person name="Submissions Spin"/>
        </authorList>
    </citation>
    <scope>NUCLEOTIDE SEQUENCE [LARGE SCALE GENOMIC DNA]</scope>
    <source>
        <strain evidence="3 4">R-53116</strain>
    </source>
</reference>
<gene>
    <name evidence="3" type="ORF">GA0061075_102183</name>
    <name evidence="2" type="ORF">HF960_00090</name>
</gene>
<proteinExistence type="predicted"/>